<comment type="caution">
    <text evidence="2">The sequence shown here is derived from an EMBL/GenBank/DDBJ whole genome shotgun (WGS) entry which is preliminary data.</text>
</comment>
<dbReference type="InterPro" id="IPR050415">
    <property type="entry name" value="MRET"/>
</dbReference>
<dbReference type="EMBL" id="LCEB01000041">
    <property type="protein sequence ID" value="KKS63980.1"/>
    <property type="molecule type" value="Genomic_DNA"/>
</dbReference>
<dbReference type="Proteomes" id="UP000034135">
    <property type="component" value="Unassembled WGS sequence"/>
</dbReference>
<dbReference type="GO" id="GO:0016491">
    <property type="term" value="F:oxidoreductase activity"/>
    <property type="evidence" value="ECO:0007669"/>
    <property type="project" value="InterPro"/>
</dbReference>
<dbReference type="InterPro" id="IPR008333">
    <property type="entry name" value="Cbr1-like_FAD-bd_dom"/>
</dbReference>
<evidence type="ECO:0000259" key="1">
    <source>
        <dbReference type="PROSITE" id="PS51384"/>
    </source>
</evidence>
<evidence type="ECO:0000313" key="3">
    <source>
        <dbReference type="Proteomes" id="UP000034135"/>
    </source>
</evidence>
<name>A0A0G1AS92_9BACT</name>
<dbReference type="PANTHER" id="PTHR47354">
    <property type="entry name" value="NADH OXIDOREDUCTASE HCR"/>
    <property type="match status" value="1"/>
</dbReference>
<dbReference type="AlphaFoldDB" id="A0A0G1AS92"/>
<organism evidence="2 3">
    <name type="scientific">Candidatus Daviesbacteria bacterium GW2011_GWA1_42_6</name>
    <dbReference type="NCBI Taxonomy" id="1618420"/>
    <lineage>
        <taxon>Bacteria</taxon>
        <taxon>Candidatus Daviesiibacteriota</taxon>
    </lineage>
</organism>
<dbReference type="PROSITE" id="PS51384">
    <property type="entry name" value="FAD_FR"/>
    <property type="match status" value="1"/>
</dbReference>
<dbReference type="CDD" id="cd00322">
    <property type="entry name" value="FNR_like"/>
    <property type="match status" value="1"/>
</dbReference>
<dbReference type="InterPro" id="IPR001433">
    <property type="entry name" value="OxRdtase_FAD/NAD-bd"/>
</dbReference>
<dbReference type="SUPFAM" id="SSF63380">
    <property type="entry name" value="Riboflavin synthase domain-like"/>
    <property type="match status" value="1"/>
</dbReference>
<sequence length="251" mass="27918">MLAKILEKREVADGTLQVKFSVPGLPTERLAFQPGQYFTIRLSNPPYHDNRGAVRHFTIVNSPNEKGILSFTTRLRDSAFKKSIVGFPVGTEVEVGSIGGNFVLPEDNSKPLVFTAEGRKLCFIAGGIGITPFMSMLQYSKEEGLGYQFTLLYSNKNQAGTAFLDELQKLASPEVVWRGGFKLVLTMTEDPGWAGEKRRIDAQFIKDYTGDLPDPLYYVAGPPAMTNAIVDTLKELKIDSSRIRYENFTGY</sequence>
<proteinExistence type="predicted"/>
<reference evidence="2 3" key="1">
    <citation type="journal article" date="2015" name="Nature">
        <title>rRNA introns, odd ribosomes, and small enigmatic genomes across a large radiation of phyla.</title>
        <authorList>
            <person name="Brown C.T."/>
            <person name="Hug L.A."/>
            <person name="Thomas B.C."/>
            <person name="Sharon I."/>
            <person name="Castelle C.J."/>
            <person name="Singh A."/>
            <person name="Wilkins M.J."/>
            <person name="Williams K.H."/>
            <person name="Banfield J.F."/>
        </authorList>
    </citation>
    <scope>NUCLEOTIDE SEQUENCE [LARGE SCALE GENOMIC DNA]</scope>
</reference>
<dbReference type="Gene3D" id="2.40.30.10">
    <property type="entry name" value="Translation factors"/>
    <property type="match status" value="1"/>
</dbReference>
<protein>
    <submittedName>
        <fullName evidence="2">Oxidoreductase FAD/NAD(P)-binding domain-containing protein</fullName>
    </submittedName>
</protein>
<gene>
    <name evidence="2" type="ORF">UV33_C0041G0009</name>
</gene>
<dbReference type="Gene3D" id="3.40.50.80">
    <property type="entry name" value="Nucleotide-binding domain of ferredoxin-NADP reductase (FNR) module"/>
    <property type="match status" value="1"/>
</dbReference>
<dbReference type="SUPFAM" id="SSF52343">
    <property type="entry name" value="Ferredoxin reductase-like, C-terminal NADP-linked domain"/>
    <property type="match status" value="1"/>
</dbReference>
<feature type="domain" description="FAD-binding FR-type" evidence="1">
    <location>
        <begin position="1"/>
        <end position="105"/>
    </location>
</feature>
<dbReference type="PANTHER" id="PTHR47354:SF5">
    <property type="entry name" value="PROTEIN RFBI"/>
    <property type="match status" value="1"/>
</dbReference>
<evidence type="ECO:0000313" key="2">
    <source>
        <dbReference type="EMBL" id="KKS63980.1"/>
    </source>
</evidence>
<dbReference type="InterPro" id="IPR017938">
    <property type="entry name" value="Riboflavin_synthase-like_b-brl"/>
</dbReference>
<dbReference type="InterPro" id="IPR039261">
    <property type="entry name" value="FNR_nucleotide-bd"/>
</dbReference>
<dbReference type="Pfam" id="PF00970">
    <property type="entry name" value="FAD_binding_6"/>
    <property type="match status" value="1"/>
</dbReference>
<dbReference type="InterPro" id="IPR017927">
    <property type="entry name" value="FAD-bd_FR_type"/>
</dbReference>
<dbReference type="Pfam" id="PF00175">
    <property type="entry name" value="NAD_binding_1"/>
    <property type="match status" value="1"/>
</dbReference>
<accession>A0A0G1AS92</accession>